<comment type="caution">
    <text evidence="7">The sequence shown here is derived from an EMBL/GenBank/DDBJ whole genome shotgun (WGS) entry which is preliminary data.</text>
</comment>
<dbReference type="Pfam" id="PF04679">
    <property type="entry name" value="DNA_ligase_A_C"/>
    <property type="match status" value="1"/>
</dbReference>
<feature type="domain" description="ATP-dependent DNA ligase family profile" evidence="6">
    <location>
        <begin position="116"/>
        <end position="263"/>
    </location>
</feature>
<protein>
    <recommendedName>
        <fullName evidence="2">DNA ligase (ATP)</fullName>
        <ecNumber evidence="2">6.5.1.1</ecNumber>
    </recommendedName>
</protein>
<dbReference type="EC" id="6.5.1.1" evidence="2"/>
<evidence type="ECO:0000313" key="7">
    <source>
        <dbReference type="EMBL" id="GHH42067.1"/>
    </source>
</evidence>
<evidence type="ECO:0000256" key="2">
    <source>
        <dbReference type="ARBA" id="ARBA00012727"/>
    </source>
</evidence>
<keyword evidence="8" id="KW-1185">Reference proteome</keyword>
<evidence type="ECO:0000256" key="4">
    <source>
        <dbReference type="ARBA" id="ARBA00034003"/>
    </source>
</evidence>
<evidence type="ECO:0000256" key="5">
    <source>
        <dbReference type="SAM" id="MobiDB-lite"/>
    </source>
</evidence>
<evidence type="ECO:0000256" key="3">
    <source>
        <dbReference type="ARBA" id="ARBA00022598"/>
    </source>
</evidence>
<dbReference type="SUPFAM" id="SSF56091">
    <property type="entry name" value="DNA ligase/mRNA capping enzyme, catalytic domain"/>
    <property type="match status" value="1"/>
</dbReference>
<dbReference type="Pfam" id="PF01068">
    <property type="entry name" value="DNA_ligase_A_M"/>
    <property type="match status" value="1"/>
</dbReference>
<comment type="similarity">
    <text evidence="1">Belongs to the ATP-dependent DNA ligase family.</text>
</comment>
<comment type="catalytic activity">
    <reaction evidence="4">
        <text>ATP + (deoxyribonucleotide)n-3'-hydroxyl + 5'-phospho-(deoxyribonucleotide)m = (deoxyribonucleotide)n+m + AMP + diphosphate.</text>
        <dbReference type="EC" id="6.5.1.1"/>
    </reaction>
</comment>
<dbReference type="Gene3D" id="3.30.470.30">
    <property type="entry name" value="DNA ligase/mRNA capping enzyme"/>
    <property type="match status" value="1"/>
</dbReference>
<dbReference type="RefSeq" id="WP_229904840.1">
    <property type="nucleotide sequence ID" value="NZ_BNAR01000005.1"/>
</dbReference>
<reference evidence="8" key="1">
    <citation type="journal article" date="2019" name="Int. J. Syst. Evol. Microbiol.">
        <title>The Global Catalogue of Microorganisms (GCM) 10K type strain sequencing project: providing services to taxonomists for standard genome sequencing and annotation.</title>
        <authorList>
            <consortium name="The Broad Institute Genomics Platform"/>
            <consortium name="The Broad Institute Genome Sequencing Center for Infectious Disease"/>
            <person name="Wu L."/>
            <person name="Ma J."/>
        </authorList>
    </citation>
    <scope>NUCLEOTIDE SEQUENCE [LARGE SCALE GENOMIC DNA]</scope>
    <source>
        <strain evidence="8">CGMCC 4.7367</strain>
    </source>
</reference>
<dbReference type="SUPFAM" id="SSF50249">
    <property type="entry name" value="Nucleic acid-binding proteins"/>
    <property type="match status" value="1"/>
</dbReference>
<accession>A0ABQ3MFR2</accession>
<gene>
    <name evidence="7" type="ORF">GCM10017774_37690</name>
</gene>
<evidence type="ECO:0000313" key="8">
    <source>
        <dbReference type="Proteomes" id="UP000605568"/>
    </source>
</evidence>
<evidence type="ECO:0000256" key="1">
    <source>
        <dbReference type="ARBA" id="ARBA00007572"/>
    </source>
</evidence>
<dbReference type="PANTHER" id="PTHR45674:SF4">
    <property type="entry name" value="DNA LIGASE 1"/>
    <property type="match status" value="1"/>
</dbReference>
<dbReference type="PROSITE" id="PS50160">
    <property type="entry name" value="DNA_LIGASE_A3"/>
    <property type="match status" value="1"/>
</dbReference>
<dbReference type="EMBL" id="BNAR01000005">
    <property type="protein sequence ID" value="GHH42067.1"/>
    <property type="molecule type" value="Genomic_DNA"/>
</dbReference>
<dbReference type="InterPro" id="IPR012310">
    <property type="entry name" value="DNA_ligase_ATP-dep_cent"/>
</dbReference>
<dbReference type="Gene3D" id="2.40.50.140">
    <property type="entry name" value="Nucleic acid-binding proteins"/>
    <property type="match status" value="1"/>
</dbReference>
<evidence type="ECO:0000259" key="6">
    <source>
        <dbReference type="PROSITE" id="PS50160"/>
    </source>
</evidence>
<organism evidence="7 8">
    <name type="scientific">Lentzea cavernae</name>
    <dbReference type="NCBI Taxonomy" id="2020703"/>
    <lineage>
        <taxon>Bacteria</taxon>
        <taxon>Bacillati</taxon>
        <taxon>Actinomycetota</taxon>
        <taxon>Actinomycetes</taxon>
        <taxon>Pseudonocardiales</taxon>
        <taxon>Pseudonocardiaceae</taxon>
        <taxon>Lentzea</taxon>
    </lineage>
</organism>
<proteinExistence type="inferred from homology"/>
<sequence length="299" mass="33265">MAHDSVPAWVDPMLAKPDGDRLREGPQWANEYKLDGYRVAMRIGADGTTALTSRNGLDLTAEFAELTDVLTAALRGRAAVLDGEVVVYNEAGQIDFGLLQQRRGRFQKHNAARRTDPFEDVPVRFLAFNLLLVDDQLLLDQPYEQRRRLLTELPMPNPFRITIVPSFTSDELAAERLTPQRLLERVAAEGHEGLVAKRLGSPYLPGKRPDFWCKHPPMQTREVIVCGWRLGQSGFTGTVGGLLLGAHAPDTGDLVYIGDVGSGFTRQERGQLRDRLKPLERAGHPFAAAPPREDVVRAR</sequence>
<dbReference type="Proteomes" id="UP000605568">
    <property type="component" value="Unassembled WGS sequence"/>
</dbReference>
<dbReference type="InterPro" id="IPR012309">
    <property type="entry name" value="DNA_ligase_ATP-dep_C"/>
</dbReference>
<feature type="region of interest" description="Disordered" evidence="5">
    <location>
        <begin position="277"/>
        <end position="299"/>
    </location>
</feature>
<dbReference type="InterPro" id="IPR050191">
    <property type="entry name" value="ATP-dep_DNA_ligase"/>
</dbReference>
<keyword evidence="3" id="KW-0436">Ligase</keyword>
<dbReference type="PANTHER" id="PTHR45674">
    <property type="entry name" value="DNA LIGASE 1/3 FAMILY MEMBER"/>
    <property type="match status" value="1"/>
</dbReference>
<dbReference type="InterPro" id="IPR012340">
    <property type="entry name" value="NA-bd_OB-fold"/>
</dbReference>
<name>A0ABQ3MFR2_9PSEU</name>